<dbReference type="InterPro" id="IPR001279">
    <property type="entry name" value="Metallo-B-lactamas"/>
</dbReference>
<organism evidence="2">
    <name type="scientific">marine sediment metagenome</name>
    <dbReference type="NCBI Taxonomy" id="412755"/>
    <lineage>
        <taxon>unclassified sequences</taxon>
        <taxon>metagenomes</taxon>
        <taxon>ecological metagenomes</taxon>
    </lineage>
</organism>
<dbReference type="SUPFAM" id="SSF56281">
    <property type="entry name" value="Metallo-hydrolase/oxidoreductase"/>
    <property type="match status" value="1"/>
</dbReference>
<dbReference type="SMART" id="SM00849">
    <property type="entry name" value="Lactamase_B"/>
    <property type="match status" value="1"/>
</dbReference>
<protein>
    <recommendedName>
        <fullName evidence="1">Metallo-beta-lactamase domain-containing protein</fullName>
    </recommendedName>
</protein>
<sequence length="542" mass="64371">MKKEENEIKITSNDLLNKIIPLEYRKFKQQNPKIDNDNLRKLWNEPIFDIIQFRDDEIENYFTNFHLLLENSKFKEIVKKELNIEIKTLIDLNKLIKLINRNTINKILNSNINKDEISLFKEFTQDLFLKKLKIQSLNRESLLEKILESSYPIVPFPKKQNFLILAREWNSWYPSSFQVSGGCYLFNLNREIIIIDPGFNTFDILIRNNFDIRLIRHIFITHFHPDHFESLTGLLTRLTSKDNKLKVYLNSTSFNQFQIYSKNFTEFIELKPKMLLKIVSDSGYHDFDVNLKVTKAYHKEIGGSMNSIGLKFNLKNKDNNYNIGFMSDTDGLIDYIEEYYNEYKDCKIIIPHLGAIHKEPIGNKHLYYAGVKSFLEKLKEKNYIIFLGEFGLELGSNEDFLKGISHFISDNLSYDILMKNIYTLLFPTKKDQFGGDKQLILDLFTRKFESFIKKINKSYLVKSLELLLPFLFITKENRNLNEDDFQAHVLKMIKKAIDKIIIKFEEDYFRNVFWTFLKKFLFQADLNNDYEKLLDELRSEGI</sequence>
<dbReference type="Pfam" id="PF23023">
    <property type="entry name" value="Anti-Pycsar_Apyc1"/>
    <property type="match status" value="1"/>
</dbReference>
<accession>A0A0F9MHP3</accession>
<proteinExistence type="predicted"/>
<dbReference type="PANTHER" id="PTHR46018">
    <property type="entry name" value="ZINC PHOSPHODIESTERASE ELAC PROTEIN 1"/>
    <property type="match status" value="1"/>
</dbReference>
<feature type="domain" description="Metallo-beta-lactamase" evidence="1">
    <location>
        <begin position="180"/>
        <end position="352"/>
    </location>
</feature>
<dbReference type="Gene3D" id="3.60.15.10">
    <property type="entry name" value="Ribonuclease Z/Hydroxyacylglutathione hydrolase-like"/>
    <property type="match status" value="1"/>
</dbReference>
<dbReference type="AlphaFoldDB" id="A0A0F9MHP3"/>
<name>A0A0F9MHP3_9ZZZZ</name>
<dbReference type="PANTHER" id="PTHR46018:SF2">
    <property type="entry name" value="ZINC PHOSPHODIESTERASE ELAC PROTEIN 1"/>
    <property type="match status" value="1"/>
</dbReference>
<gene>
    <name evidence="2" type="ORF">LCGC14_1088050</name>
</gene>
<reference evidence="2" key="1">
    <citation type="journal article" date="2015" name="Nature">
        <title>Complex archaea that bridge the gap between prokaryotes and eukaryotes.</title>
        <authorList>
            <person name="Spang A."/>
            <person name="Saw J.H."/>
            <person name="Jorgensen S.L."/>
            <person name="Zaremba-Niedzwiedzka K."/>
            <person name="Martijn J."/>
            <person name="Lind A.E."/>
            <person name="van Eijk R."/>
            <person name="Schleper C."/>
            <person name="Guy L."/>
            <person name="Ettema T.J."/>
        </authorList>
    </citation>
    <scope>NUCLEOTIDE SEQUENCE</scope>
</reference>
<comment type="caution">
    <text evidence="2">The sequence shown here is derived from an EMBL/GenBank/DDBJ whole genome shotgun (WGS) entry which is preliminary data.</text>
</comment>
<dbReference type="GO" id="GO:0042781">
    <property type="term" value="F:3'-tRNA processing endoribonuclease activity"/>
    <property type="evidence" value="ECO:0007669"/>
    <property type="project" value="TreeGrafter"/>
</dbReference>
<evidence type="ECO:0000313" key="2">
    <source>
        <dbReference type="EMBL" id="KKN05374.1"/>
    </source>
</evidence>
<evidence type="ECO:0000259" key="1">
    <source>
        <dbReference type="SMART" id="SM00849"/>
    </source>
</evidence>
<dbReference type="EMBL" id="LAZR01004813">
    <property type="protein sequence ID" value="KKN05374.1"/>
    <property type="molecule type" value="Genomic_DNA"/>
</dbReference>
<dbReference type="InterPro" id="IPR036866">
    <property type="entry name" value="RibonucZ/Hydroxyglut_hydro"/>
</dbReference>